<organism evidence="3 4">
    <name type="scientific">Nocardioides aquaticus</name>
    <dbReference type="NCBI Taxonomy" id="160826"/>
    <lineage>
        <taxon>Bacteria</taxon>
        <taxon>Bacillati</taxon>
        <taxon>Actinomycetota</taxon>
        <taxon>Actinomycetes</taxon>
        <taxon>Propionibacteriales</taxon>
        <taxon>Nocardioidaceae</taxon>
        <taxon>Nocardioides</taxon>
    </lineage>
</organism>
<proteinExistence type="predicted"/>
<evidence type="ECO:0000313" key="3">
    <source>
        <dbReference type="EMBL" id="QVT80270.1"/>
    </source>
</evidence>
<feature type="region of interest" description="Disordered" evidence="1">
    <location>
        <begin position="39"/>
        <end position="118"/>
    </location>
</feature>
<feature type="chain" id="PRO_5046523668" description="Small secreted hydrophilic protein" evidence="2">
    <location>
        <begin position="23"/>
        <end position="118"/>
    </location>
</feature>
<dbReference type="EMBL" id="CP075371">
    <property type="protein sequence ID" value="QVT80270.1"/>
    <property type="molecule type" value="Genomic_DNA"/>
</dbReference>
<feature type="compositionally biased region" description="Acidic residues" evidence="1">
    <location>
        <begin position="102"/>
        <end position="118"/>
    </location>
</feature>
<evidence type="ECO:0000256" key="2">
    <source>
        <dbReference type="SAM" id="SignalP"/>
    </source>
</evidence>
<dbReference type="RefSeq" id="WP_214055847.1">
    <property type="nucleotide sequence ID" value="NZ_BAAAHS010000018.1"/>
</dbReference>
<name>A0ABX8EK75_9ACTN</name>
<keyword evidence="4" id="KW-1185">Reference proteome</keyword>
<accession>A0ABX8EK75</accession>
<dbReference type="Proteomes" id="UP000679307">
    <property type="component" value="Chromosome"/>
</dbReference>
<feature type="compositionally biased region" description="Pro residues" evidence="1">
    <location>
        <begin position="71"/>
        <end position="81"/>
    </location>
</feature>
<sequence length="118" mass="12150">MSTLVKALVTLAVLLPVGGFVAGTLAANDTTGSPRETIVISESSDRGAGPATTPVTGAEVRPGRRFLRDPTPTPDPTPVPPVADDDDDDDDGPEPVIPQPVDVDDDDDDDDGGDDDDD</sequence>
<feature type="compositionally biased region" description="Acidic residues" evidence="1">
    <location>
        <begin position="83"/>
        <end position="93"/>
    </location>
</feature>
<feature type="signal peptide" evidence="2">
    <location>
        <begin position="1"/>
        <end position="22"/>
    </location>
</feature>
<evidence type="ECO:0008006" key="5">
    <source>
        <dbReference type="Google" id="ProtNLM"/>
    </source>
</evidence>
<protein>
    <recommendedName>
        <fullName evidence="5">Small secreted hydrophilic protein</fullName>
    </recommendedName>
</protein>
<gene>
    <name evidence="3" type="ORF">ENKNEFLB_02661</name>
</gene>
<evidence type="ECO:0000313" key="4">
    <source>
        <dbReference type="Proteomes" id="UP000679307"/>
    </source>
</evidence>
<evidence type="ECO:0000256" key="1">
    <source>
        <dbReference type="SAM" id="MobiDB-lite"/>
    </source>
</evidence>
<keyword evidence="2" id="KW-0732">Signal</keyword>
<reference evidence="3 4" key="1">
    <citation type="submission" date="2021-05" db="EMBL/GenBank/DDBJ databases">
        <title>Complete genome of Nocardioides aquaticus KCTC 9944T isolated from meromictic and hypersaline Ekho Lake, Antarctica.</title>
        <authorList>
            <person name="Hwang K."/>
            <person name="Kim K.M."/>
            <person name="Choe H."/>
        </authorList>
    </citation>
    <scope>NUCLEOTIDE SEQUENCE [LARGE SCALE GENOMIC DNA]</scope>
    <source>
        <strain evidence="3 4">KCTC 9944</strain>
    </source>
</reference>